<dbReference type="Proteomes" id="UP001501581">
    <property type="component" value="Unassembled WGS sequence"/>
</dbReference>
<comment type="caution">
    <text evidence="3">The sequence shown here is derived from an EMBL/GenBank/DDBJ whole genome shotgun (WGS) entry which is preliminary data.</text>
</comment>
<evidence type="ECO:0000256" key="1">
    <source>
        <dbReference type="SAM" id="MobiDB-lite"/>
    </source>
</evidence>
<evidence type="ECO:0000256" key="2">
    <source>
        <dbReference type="SAM" id="Phobius"/>
    </source>
</evidence>
<protein>
    <submittedName>
        <fullName evidence="3">Uncharacterized protein</fullName>
    </submittedName>
</protein>
<feature type="transmembrane region" description="Helical" evidence="2">
    <location>
        <begin position="35"/>
        <end position="56"/>
    </location>
</feature>
<organism evidence="3 4">
    <name type="scientific">Nocardioides dubius</name>
    <dbReference type="NCBI Taxonomy" id="317019"/>
    <lineage>
        <taxon>Bacteria</taxon>
        <taxon>Bacillati</taxon>
        <taxon>Actinomycetota</taxon>
        <taxon>Actinomycetes</taxon>
        <taxon>Propionibacteriales</taxon>
        <taxon>Nocardioidaceae</taxon>
        <taxon>Nocardioides</taxon>
    </lineage>
</organism>
<dbReference type="RefSeq" id="WP_343995989.1">
    <property type="nucleotide sequence ID" value="NZ_BAAALG010000012.1"/>
</dbReference>
<accession>A0ABN1U0L8</accession>
<dbReference type="EMBL" id="BAAALG010000012">
    <property type="protein sequence ID" value="GAA1110134.1"/>
    <property type="molecule type" value="Genomic_DNA"/>
</dbReference>
<reference evidence="3 4" key="1">
    <citation type="journal article" date="2019" name="Int. J. Syst. Evol. Microbiol.">
        <title>The Global Catalogue of Microorganisms (GCM) 10K type strain sequencing project: providing services to taxonomists for standard genome sequencing and annotation.</title>
        <authorList>
            <consortium name="The Broad Institute Genomics Platform"/>
            <consortium name="The Broad Institute Genome Sequencing Center for Infectious Disease"/>
            <person name="Wu L."/>
            <person name="Ma J."/>
        </authorList>
    </citation>
    <scope>NUCLEOTIDE SEQUENCE [LARGE SCALE GENOMIC DNA]</scope>
    <source>
        <strain evidence="3 4">JCM 13008</strain>
    </source>
</reference>
<gene>
    <name evidence="3" type="ORF">GCM10009668_33410</name>
</gene>
<proteinExistence type="predicted"/>
<keyword evidence="2" id="KW-1133">Transmembrane helix</keyword>
<keyword evidence="4" id="KW-1185">Reference proteome</keyword>
<feature type="transmembrane region" description="Helical" evidence="2">
    <location>
        <begin position="94"/>
        <end position="112"/>
    </location>
</feature>
<feature type="transmembrane region" description="Helical" evidence="2">
    <location>
        <begin position="68"/>
        <end position="88"/>
    </location>
</feature>
<keyword evidence="2" id="KW-0812">Transmembrane</keyword>
<evidence type="ECO:0000313" key="4">
    <source>
        <dbReference type="Proteomes" id="UP001501581"/>
    </source>
</evidence>
<evidence type="ECO:0000313" key="3">
    <source>
        <dbReference type="EMBL" id="GAA1110134.1"/>
    </source>
</evidence>
<keyword evidence="2" id="KW-0472">Membrane</keyword>
<feature type="region of interest" description="Disordered" evidence="1">
    <location>
        <begin position="1"/>
        <end position="23"/>
    </location>
</feature>
<sequence length="113" mass="12380">MSEPTKRRPRHLMDPNNLQPAPRRDAMSIGQVQQWVMSVLAVTTILHLVVGMILLALSIDESHQASRWGLLVISAVFGLLSVAAGRAIHRASLVTPWLLLGLVPSLVGAWFLL</sequence>
<name>A0ABN1U0L8_9ACTN</name>